<feature type="compositionally biased region" description="Basic and acidic residues" evidence="1">
    <location>
        <begin position="254"/>
        <end position="271"/>
    </location>
</feature>
<dbReference type="PANTHER" id="PTHR12420">
    <property type="entry name" value="PHD FINGER PROTEIN"/>
    <property type="match status" value="1"/>
</dbReference>
<dbReference type="Proteomes" id="UP000299102">
    <property type="component" value="Unassembled WGS sequence"/>
</dbReference>
<dbReference type="AlphaFoldDB" id="A0A4C1T2K5"/>
<evidence type="ECO:0000313" key="3">
    <source>
        <dbReference type="EMBL" id="GBP08384.1"/>
    </source>
</evidence>
<dbReference type="SUPFAM" id="SSF57903">
    <property type="entry name" value="FYVE/PHD zinc finger"/>
    <property type="match status" value="1"/>
</dbReference>
<feature type="domain" description="PHF7/G2E3-like PHD zinc finger" evidence="2">
    <location>
        <begin position="118"/>
        <end position="173"/>
    </location>
</feature>
<dbReference type="STRING" id="151549.A0A4C1T2K5"/>
<dbReference type="PANTHER" id="PTHR12420:SF42">
    <property type="entry name" value="G2_M PHASE-SPECIFIC E3 UBIQUITIN-PROTEIN LIGASE"/>
    <property type="match status" value="1"/>
</dbReference>
<sequence>MDVCILCKSSKKNDIQYGEFLKNKNFGVHTFCLYLSSNLLQNGADDEGFLGFLPKDIKTEVRRISFLGVVKQNAGAPFTLSVAWKIKPKIDSVKIFAPTATDMDAAWELEPNAFAELLERPNECAAVQCNNRKGRKAVSDVDPFVMCRTCGSIAIHKYCLPKGDRNFNCTDCSGAWEEHDSGRESLNSHGNQNDDEYIDVCHVSDKEDFDLINRFIATSSKRTDNKRDSGTNNDSDDISDEETHHTTNIYRQTKSSEKKSNLDYDTDDIKPHTSKRSSRLRIDSESSEAELRIRRSCNKPRYISETDSSSSDQIMSEKN</sequence>
<dbReference type="InterPro" id="IPR013083">
    <property type="entry name" value="Znf_RING/FYVE/PHD"/>
</dbReference>
<organism evidence="3 4">
    <name type="scientific">Eumeta variegata</name>
    <name type="common">Bagworm moth</name>
    <name type="synonym">Eumeta japonica</name>
    <dbReference type="NCBI Taxonomy" id="151549"/>
    <lineage>
        <taxon>Eukaryota</taxon>
        <taxon>Metazoa</taxon>
        <taxon>Ecdysozoa</taxon>
        <taxon>Arthropoda</taxon>
        <taxon>Hexapoda</taxon>
        <taxon>Insecta</taxon>
        <taxon>Pterygota</taxon>
        <taxon>Neoptera</taxon>
        <taxon>Endopterygota</taxon>
        <taxon>Lepidoptera</taxon>
        <taxon>Glossata</taxon>
        <taxon>Ditrysia</taxon>
        <taxon>Tineoidea</taxon>
        <taxon>Psychidae</taxon>
        <taxon>Oiketicinae</taxon>
        <taxon>Eumeta</taxon>
    </lineage>
</organism>
<comment type="caution">
    <text evidence="3">The sequence shown here is derived from an EMBL/GenBank/DDBJ whole genome shotgun (WGS) entry which is preliminary data.</text>
</comment>
<dbReference type="InterPro" id="IPR059102">
    <property type="entry name" value="PHD_PHF7/G2E3-like"/>
</dbReference>
<evidence type="ECO:0000313" key="4">
    <source>
        <dbReference type="Proteomes" id="UP000299102"/>
    </source>
</evidence>
<name>A0A4C1T2K5_EUMVA</name>
<accession>A0A4C1T2K5</accession>
<keyword evidence="4" id="KW-1185">Reference proteome</keyword>
<proteinExistence type="predicted"/>
<dbReference type="Gene3D" id="3.30.40.10">
    <property type="entry name" value="Zinc/RING finger domain, C3HC4 (zinc finger)"/>
    <property type="match status" value="2"/>
</dbReference>
<reference evidence="3 4" key="1">
    <citation type="journal article" date="2019" name="Commun. Biol.">
        <title>The bagworm genome reveals a unique fibroin gene that provides high tensile strength.</title>
        <authorList>
            <person name="Kono N."/>
            <person name="Nakamura H."/>
            <person name="Ohtoshi R."/>
            <person name="Tomita M."/>
            <person name="Numata K."/>
            <person name="Arakawa K."/>
        </authorList>
    </citation>
    <scope>NUCLEOTIDE SEQUENCE [LARGE SCALE GENOMIC DNA]</scope>
</reference>
<evidence type="ECO:0000256" key="1">
    <source>
        <dbReference type="SAM" id="MobiDB-lite"/>
    </source>
</evidence>
<dbReference type="OrthoDB" id="512616at2759"/>
<protein>
    <submittedName>
        <fullName evidence="3">PHD finger protein 7</fullName>
    </submittedName>
</protein>
<dbReference type="EMBL" id="BGZK01004334">
    <property type="protein sequence ID" value="GBP08384.1"/>
    <property type="molecule type" value="Genomic_DNA"/>
</dbReference>
<feature type="region of interest" description="Disordered" evidence="1">
    <location>
        <begin position="221"/>
        <end position="319"/>
    </location>
</feature>
<evidence type="ECO:0000259" key="2">
    <source>
        <dbReference type="Pfam" id="PF26054"/>
    </source>
</evidence>
<dbReference type="Pfam" id="PF26054">
    <property type="entry name" value="PHD_G2E3"/>
    <property type="match status" value="1"/>
</dbReference>
<dbReference type="InterPro" id="IPR051188">
    <property type="entry name" value="PHD-type_Zinc_Finger"/>
</dbReference>
<dbReference type="GO" id="GO:0005634">
    <property type="term" value="C:nucleus"/>
    <property type="evidence" value="ECO:0007669"/>
    <property type="project" value="TreeGrafter"/>
</dbReference>
<dbReference type="InterPro" id="IPR011011">
    <property type="entry name" value="Znf_FYVE_PHD"/>
</dbReference>
<feature type="compositionally biased region" description="Basic and acidic residues" evidence="1">
    <location>
        <begin position="280"/>
        <end position="293"/>
    </location>
</feature>
<gene>
    <name evidence="3" type="primary">PHF7</name>
    <name evidence="3" type="ORF">EVAR_69940_1</name>
</gene>
<feature type="compositionally biased region" description="Polar residues" evidence="1">
    <location>
        <begin position="305"/>
        <end position="319"/>
    </location>
</feature>